<feature type="compositionally biased region" description="Low complexity" evidence="11">
    <location>
        <begin position="691"/>
        <end position="703"/>
    </location>
</feature>
<dbReference type="PROSITE" id="PS00108">
    <property type="entry name" value="PROTEIN_KINASE_ST"/>
    <property type="match status" value="1"/>
</dbReference>
<dbReference type="PROSITE" id="PS00107">
    <property type="entry name" value="PROTEIN_KINASE_ATP"/>
    <property type="match status" value="1"/>
</dbReference>
<feature type="domain" description="KA1" evidence="13">
    <location>
        <begin position="1040"/>
        <end position="1089"/>
    </location>
</feature>
<keyword evidence="6 14" id="KW-0418">Kinase</keyword>
<accession>A0A8H6SUF2</accession>
<gene>
    <name evidence="14" type="ORF">HMN09_00798000</name>
</gene>
<evidence type="ECO:0000259" key="12">
    <source>
        <dbReference type="PROSITE" id="PS50011"/>
    </source>
</evidence>
<dbReference type="Gene3D" id="1.10.510.10">
    <property type="entry name" value="Transferase(Phosphotransferase) domain 1"/>
    <property type="match status" value="1"/>
</dbReference>
<dbReference type="InterPro" id="IPR008271">
    <property type="entry name" value="Ser/Thr_kinase_AS"/>
</dbReference>
<feature type="region of interest" description="Disordered" evidence="11">
    <location>
        <begin position="358"/>
        <end position="383"/>
    </location>
</feature>
<protein>
    <recommendedName>
        <fullName evidence="2">non-specific serine/threonine protein kinase</fullName>
        <ecNumber evidence="2">2.7.11.1</ecNumber>
    </recommendedName>
</protein>
<keyword evidence="5 10" id="KW-0547">Nucleotide-binding</keyword>
<feature type="region of interest" description="Disordered" evidence="11">
    <location>
        <begin position="1"/>
        <end position="23"/>
    </location>
</feature>
<dbReference type="CDD" id="cd14077">
    <property type="entry name" value="STKc_Kin1_2"/>
    <property type="match status" value="1"/>
</dbReference>
<feature type="region of interest" description="Disordered" evidence="11">
    <location>
        <begin position="884"/>
        <end position="910"/>
    </location>
</feature>
<feature type="binding site" evidence="10">
    <location>
        <position position="59"/>
    </location>
    <ligand>
        <name>ATP</name>
        <dbReference type="ChEBI" id="CHEBI:30616"/>
    </ligand>
</feature>
<feature type="region of interest" description="Disordered" evidence="11">
    <location>
        <begin position="691"/>
        <end position="767"/>
    </location>
</feature>
<dbReference type="PANTHER" id="PTHR24346">
    <property type="entry name" value="MAP/MICROTUBULE AFFINITY-REGULATING KINASE"/>
    <property type="match status" value="1"/>
</dbReference>
<evidence type="ECO:0000256" key="10">
    <source>
        <dbReference type="PROSITE-ProRule" id="PRU10141"/>
    </source>
</evidence>
<feature type="region of interest" description="Disordered" evidence="11">
    <location>
        <begin position="450"/>
        <end position="676"/>
    </location>
</feature>
<evidence type="ECO:0000256" key="2">
    <source>
        <dbReference type="ARBA" id="ARBA00012513"/>
    </source>
</evidence>
<dbReference type="PANTHER" id="PTHR24346:SF82">
    <property type="entry name" value="KP78A-RELATED"/>
    <property type="match status" value="1"/>
</dbReference>
<comment type="caution">
    <text evidence="14">The sequence shown here is derived from an EMBL/GenBank/DDBJ whole genome shotgun (WGS) entry which is preliminary data.</text>
</comment>
<feature type="region of interest" description="Disordered" evidence="11">
    <location>
        <begin position="965"/>
        <end position="996"/>
    </location>
</feature>
<organism evidence="14 15">
    <name type="scientific">Mycena chlorophos</name>
    <name type="common">Agaric fungus</name>
    <name type="synonym">Agaricus chlorophos</name>
    <dbReference type="NCBI Taxonomy" id="658473"/>
    <lineage>
        <taxon>Eukaryota</taxon>
        <taxon>Fungi</taxon>
        <taxon>Dikarya</taxon>
        <taxon>Basidiomycota</taxon>
        <taxon>Agaricomycotina</taxon>
        <taxon>Agaricomycetes</taxon>
        <taxon>Agaricomycetidae</taxon>
        <taxon>Agaricales</taxon>
        <taxon>Marasmiineae</taxon>
        <taxon>Mycenaceae</taxon>
        <taxon>Mycena</taxon>
    </lineage>
</organism>
<feature type="compositionally biased region" description="Low complexity" evidence="11">
    <location>
        <begin position="528"/>
        <end position="539"/>
    </location>
</feature>
<dbReference type="GO" id="GO:0005737">
    <property type="term" value="C:cytoplasm"/>
    <property type="evidence" value="ECO:0007669"/>
    <property type="project" value="TreeGrafter"/>
</dbReference>
<dbReference type="InterPro" id="IPR011009">
    <property type="entry name" value="Kinase-like_dom_sf"/>
</dbReference>
<feature type="compositionally biased region" description="Polar residues" evidence="11">
    <location>
        <begin position="894"/>
        <end position="905"/>
    </location>
</feature>
<evidence type="ECO:0000313" key="15">
    <source>
        <dbReference type="Proteomes" id="UP000613580"/>
    </source>
</evidence>
<feature type="region of interest" description="Disordered" evidence="11">
    <location>
        <begin position="786"/>
        <end position="816"/>
    </location>
</feature>
<comment type="catalytic activity">
    <reaction evidence="8">
        <text>L-threonyl-[protein] + ATP = O-phospho-L-threonyl-[protein] + ADP + H(+)</text>
        <dbReference type="Rhea" id="RHEA:46608"/>
        <dbReference type="Rhea" id="RHEA-COMP:11060"/>
        <dbReference type="Rhea" id="RHEA-COMP:11605"/>
        <dbReference type="ChEBI" id="CHEBI:15378"/>
        <dbReference type="ChEBI" id="CHEBI:30013"/>
        <dbReference type="ChEBI" id="CHEBI:30616"/>
        <dbReference type="ChEBI" id="CHEBI:61977"/>
        <dbReference type="ChEBI" id="CHEBI:456216"/>
        <dbReference type="EC" id="2.7.11.1"/>
    </reaction>
</comment>
<dbReference type="EMBL" id="JACAZE010000010">
    <property type="protein sequence ID" value="KAF7305453.1"/>
    <property type="molecule type" value="Genomic_DNA"/>
</dbReference>
<dbReference type="PROSITE" id="PS50011">
    <property type="entry name" value="PROTEIN_KINASE_DOM"/>
    <property type="match status" value="1"/>
</dbReference>
<dbReference type="OrthoDB" id="193931at2759"/>
<feature type="compositionally biased region" description="Polar residues" evidence="11">
    <location>
        <begin position="497"/>
        <end position="507"/>
    </location>
</feature>
<dbReference type="SUPFAM" id="SSF103243">
    <property type="entry name" value="KA1-like"/>
    <property type="match status" value="1"/>
</dbReference>
<keyword evidence="7 10" id="KW-0067">ATP-binding</keyword>
<dbReference type="AlphaFoldDB" id="A0A8H6SUF2"/>
<evidence type="ECO:0000313" key="14">
    <source>
        <dbReference type="EMBL" id="KAF7305453.1"/>
    </source>
</evidence>
<evidence type="ECO:0000256" key="11">
    <source>
        <dbReference type="SAM" id="MobiDB-lite"/>
    </source>
</evidence>
<keyword evidence="3 14" id="KW-0723">Serine/threonine-protein kinase</keyword>
<dbReference type="SUPFAM" id="SSF56112">
    <property type="entry name" value="Protein kinase-like (PK-like)"/>
    <property type="match status" value="1"/>
</dbReference>
<evidence type="ECO:0000259" key="13">
    <source>
        <dbReference type="PROSITE" id="PS50032"/>
    </source>
</evidence>
<dbReference type="Pfam" id="PF02149">
    <property type="entry name" value="KA1"/>
    <property type="match status" value="1"/>
</dbReference>
<dbReference type="Pfam" id="PF00069">
    <property type="entry name" value="Pkinase"/>
    <property type="match status" value="1"/>
</dbReference>
<feature type="region of interest" description="Disordered" evidence="11">
    <location>
        <begin position="398"/>
        <end position="419"/>
    </location>
</feature>
<evidence type="ECO:0000256" key="8">
    <source>
        <dbReference type="ARBA" id="ARBA00047899"/>
    </source>
</evidence>
<dbReference type="PROSITE" id="PS50032">
    <property type="entry name" value="KA1"/>
    <property type="match status" value="1"/>
</dbReference>
<dbReference type="EC" id="2.7.11.1" evidence="2"/>
<dbReference type="InterPro" id="IPR017441">
    <property type="entry name" value="Protein_kinase_ATP_BS"/>
</dbReference>
<dbReference type="FunFam" id="1.10.510.10:FF:000571">
    <property type="entry name" value="Maternal embryonic leucine zipper kinase"/>
    <property type="match status" value="1"/>
</dbReference>
<dbReference type="Proteomes" id="UP000613580">
    <property type="component" value="Unassembled WGS sequence"/>
</dbReference>
<dbReference type="GO" id="GO:0005524">
    <property type="term" value="F:ATP binding"/>
    <property type="evidence" value="ECO:0007669"/>
    <property type="project" value="UniProtKB-UniRule"/>
</dbReference>
<feature type="compositionally biased region" description="Basic and acidic residues" evidence="11">
    <location>
        <begin position="663"/>
        <end position="674"/>
    </location>
</feature>
<evidence type="ECO:0000256" key="7">
    <source>
        <dbReference type="ARBA" id="ARBA00022840"/>
    </source>
</evidence>
<dbReference type="SMART" id="SM00220">
    <property type="entry name" value="S_TKc"/>
    <property type="match status" value="1"/>
</dbReference>
<dbReference type="GO" id="GO:0004674">
    <property type="term" value="F:protein serine/threonine kinase activity"/>
    <property type="evidence" value="ECO:0007669"/>
    <property type="project" value="UniProtKB-KW"/>
</dbReference>
<dbReference type="GO" id="GO:0000226">
    <property type="term" value="P:microtubule cytoskeleton organization"/>
    <property type="evidence" value="ECO:0007669"/>
    <property type="project" value="TreeGrafter"/>
</dbReference>
<evidence type="ECO:0000256" key="6">
    <source>
        <dbReference type="ARBA" id="ARBA00022777"/>
    </source>
</evidence>
<proteinExistence type="inferred from homology"/>
<evidence type="ECO:0000256" key="4">
    <source>
        <dbReference type="ARBA" id="ARBA00022679"/>
    </source>
</evidence>
<dbReference type="InterPro" id="IPR001772">
    <property type="entry name" value="KA1_dom"/>
</dbReference>
<feature type="compositionally biased region" description="Basic and acidic residues" evidence="11">
    <location>
        <begin position="795"/>
        <end position="816"/>
    </location>
</feature>
<comment type="catalytic activity">
    <reaction evidence="9">
        <text>L-seryl-[protein] + ATP = O-phospho-L-seryl-[protein] + ADP + H(+)</text>
        <dbReference type="Rhea" id="RHEA:17989"/>
        <dbReference type="Rhea" id="RHEA-COMP:9863"/>
        <dbReference type="Rhea" id="RHEA-COMP:11604"/>
        <dbReference type="ChEBI" id="CHEBI:15378"/>
        <dbReference type="ChEBI" id="CHEBI:29999"/>
        <dbReference type="ChEBI" id="CHEBI:30616"/>
        <dbReference type="ChEBI" id="CHEBI:83421"/>
        <dbReference type="ChEBI" id="CHEBI:456216"/>
        <dbReference type="EC" id="2.7.11.1"/>
    </reaction>
</comment>
<keyword evidence="15" id="KW-1185">Reference proteome</keyword>
<sequence>MAAANAYDVAEIPPPRSHKPKRSNRILGDYTLSKTLGAGSMGRVKLATHNVTGQEYAVKILPRARVATQSSSKEASKEIRTLREAGLSLLLHHPYICGMREMIVHPNHYYMVFEYVNGGQLLDFIIAHGRLRESVARRFARQIASALDYCHRNNVVHRDLKIENILISHTGNIKIIDFGLSNLYDPAAHLGTFCGSLYFAAPELLNAKLYTGPEVDIWSFGVVLYTLVCGKVPFEDESMPVLHAKIKRGYVDYPVWLSPECKNLLSRMLVVNPSRRALLSEIAVHPWMLRGFSSPLSNHMPGRTPLRVPDIDPVVVSRMAGFEFGADVEEVIEKLRVVLESDEYMHAVLAWEQQRNGHASIPSLPPQTSATPSPPASPSDAKRRRFSGLDFYRRIFQSPSSTTAPSELPSAPPPRDPTAGFHPLLSMYFLAREKVERERLYGEDVFASSQVSVDKPRETPGAEEPEPVPGSPVFAANGDHETSRLVDSPQPIDPEMSNGNGNGNSKTDGIPRSDGAASRSKPTIFVDTTPATASTLPLPDFSPVTAQPESQPEPEREKQAAPAVVVVEEVKANGDVPKPEQAPSTPAPPVTEDGVIRRHKRERGQSLSSPTAGGGSLLRRFGSIFLGAGAGRQDASSGDESATIKKRTSTSAKRPSIQLPPQDEEKPKVVEKENAPPVVPAVEPVLAAPAPEPAPAAAVAAEPEPVPPRPSTPDSRCPPFCVATNNAEERSNAVRVRHERRSSTGGPSTPASRPPPAGGTIGRHRDRRSSLMGYEAATLGKAQRIPKTVLEGGDLPERPDELSDDGARDGHVDDSYVSEKESKPVFIKGLFSVATTSTKPAPVIKADIRRVLDRMQVRYWQNKTGFECVHLPSINAPMRNEATPEPLNDETLVVSPTSPTTKTNGNGNGIARRVSRLSFSVRRVKSQDRDFPTVKGRSRPLSAIVMPPPTNAAHQPLVVPEEQTPVPAHHVQTSSTDTTPRRRPSVKIPDPVKPESTISVNSKLRSVHTPSELGVGASTVAGSLISGASGEMDRETFDAMAHNALGVRFEINVVKVPLLPLHGIQFRRAGGDGWQYQMLARRVLTELKL</sequence>
<dbReference type="InterPro" id="IPR000719">
    <property type="entry name" value="Prot_kinase_dom"/>
</dbReference>
<feature type="domain" description="Protein kinase" evidence="12">
    <location>
        <begin position="30"/>
        <end position="288"/>
    </location>
</feature>
<evidence type="ECO:0000256" key="5">
    <source>
        <dbReference type="ARBA" id="ARBA00022741"/>
    </source>
</evidence>
<reference evidence="14" key="1">
    <citation type="submission" date="2020-05" db="EMBL/GenBank/DDBJ databases">
        <title>Mycena genomes resolve the evolution of fungal bioluminescence.</title>
        <authorList>
            <person name="Tsai I.J."/>
        </authorList>
    </citation>
    <scope>NUCLEOTIDE SEQUENCE</scope>
    <source>
        <strain evidence="14">110903Hualien_Pintung</strain>
    </source>
</reference>
<name>A0A8H6SUF2_MYCCL</name>
<comment type="similarity">
    <text evidence="1">Belongs to the protein kinase superfamily. CAMK Ser/Thr protein kinase family. NIM1 subfamily.</text>
</comment>
<evidence type="ECO:0000256" key="3">
    <source>
        <dbReference type="ARBA" id="ARBA00022527"/>
    </source>
</evidence>
<keyword evidence="4" id="KW-0808">Transferase</keyword>
<dbReference type="GO" id="GO:0035556">
    <property type="term" value="P:intracellular signal transduction"/>
    <property type="evidence" value="ECO:0007669"/>
    <property type="project" value="TreeGrafter"/>
</dbReference>
<dbReference type="InterPro" id="IPR028375">
    <property type="entry name" value="KA1/Ssp2_C"/>
</dbReference>
<evidence type="ECO:0000256" key="1">
    <source>
        <dbReference type="ARBA" id="ARBA00010791"/>
    </source>
</evidence>
<evidence type="ECO:0000256" key="9">
    <source>
        <dbReference type="ARBA" id="ARBA00048679"/>
    </source>
</evidence>
<dbReference type="Gene3D" id="3.30.310.80">
    <property type="entry name" value="Kinase associated domain 1, KA1"/>
    <property type="match status" value="1"/>
</dbReference>